<dbReference type="Gene3D" id="3.40.50.1820">
    <property type="entry name" value="alpha/beta hydrolase"/>
    <property type="match status" value="1"/>
</dbReference>
<evidence type="ECO:0000313" key="9">
    <source>
        <dbReference type="EMBL" id="EFJ22380.1"/>
    </source>
</evidence>
<dbReference type="OMA" id="SWHIAGT"/>
<dbReference type="STRING" id="88036.D8RZY7"/>
<dbReference type="EMBL" id="GL377596">
    <property type="protein sequence ID" value="EFJ22380.1"/>
    <property type="molecule type" value="Genomic_DNA"/>
</dbReference>
<evidence type="ECO:0000256" key="1">
    <source>
        <dbReference type="ARBA" id="ARBA00005228"/>
    </source>
</evidence>
<dbReference type="InterPro" id="IPR051543">
    <property type="entry name" value="Serine_Peptidase_S9A"/>
</dbReference>
<evidence type="ECO:0000256" key="3">
    <source>
        <dbReference type="ARBA" id="ARBA00022801"/>
    </source>
</evidence>
<accession>D8RZY7</accession>
<dbReference type="MEROPS" id="S09.B08"/>
<dbReference type="FunCoup" id="D8RZY7">
    <property type="interactions" value="1853"/>
</dbReference>
<dbReference type="InterPro" id="IPR023302">
    <property type="entry name" value="Pept_S9A_N"/>
</dbReference>
<reference evidence="9 10" key="1">
    <citation type="journal article" date="2011" name="Science">
        <title>The Selaginella genome identifies genetic changes associated with the evolution of vascular plants.</title>
        <authorList>
            <person name="Banks J.A."/>
            <person name="Nishiyama T."/>
            <person name="Hasebe M."/>
            <person name="Bowman J.L."/>
            <person name="Gribskov M."/>
            <person name="dePamphilis C."/>
            <person name="Albert V.A."/>
            <person name="Aono N."/>
            <person name="Aoyama T."/>
            <person name="Ambrose B.A."/>
            <person name="Ashton N.W."/>
            <person name="Axtell M.J."/>
            <person name="Barker E."/>
            <person name="Barker M.S."/>
            <person name="Bennetzen J.L."/>
            <person name="Bonawitz N.D."/>
            <person name="Chapple C."/>
            <person name="Cheng C."/>
            <person name="Correa L.G."/>
            <person name="Dacre M."/>
            <person name="DeBarry J."/>
            <person name="Dreyer I."/>
            <person name="Elias M."/>
            <person name="Engstrom E.M."/>
            <person name="Estelle M."/>
            <person name="Feng L."/>
            <person name="Finet C."/>
            <person name="Floyd S.K."/>
            <person name="Frommer W.B."/>
            <person name="Fujita T."/>
            <person name="Gramzow L."/>
            <person name="Gutensohn M."/>
            <person name="Harholt J."/>
            <person name="Hattori M."/>
            <person name="Heyl A."/>
            <person name="Hirai T."/>
            <person name="Hiwatashi Y."/>
            <person name="Ishikawa M."/>
            <person name="Iwata M."/>
            <person name="Karol K.G."/>
            <person name="Koehler B."/>
            <person name="Kolukisaoglu U."/>
            <person name="Kubo M."/>
            <person name="Kurata T."/>
            <person name="Lalonde S."/>
            <person name="Li K."/>
            <person name="Li Y."/>
            <person name="Litt A."/>
            <person name="Lyons E."/>
            <person name="Manning G."/>
            <person name="Maruyama T."/>
            <person name="Michael T.P."/>
            <person name="Mikami K."/>
            <person name="Miyazaki S."/>
            <person name="Morinaga S."/>
            <person name="Murata T."/>
            <person name="Mueller-Roeber B."/>
            <person name="Nelson D.R."/>
            <person name="Obara M."/>
            <person name="Oguri Y."/>
            <person name="Olmstead R.G."/>
            <person name="Onodera N."/>
            <person name="Petersen B.L."/>
            <person name="Pils B."/>
            <person name="Prigge M."/>
            <person name="Rensing S.A."/>
            <person name="Riano-Pachon D.M."/>
            <person name="Roberts A.W."/>
            <person name="Sato Y."/>
            <person name="Scheller H.V."/>
            <person name="Schulz B."/>
            <person name="Schulz C."/>
            <person name="Shakirov E.V."/>
            <person name="Shibagaki N."/>
            <person name="Shinohara N."/>
            <person name="Shippen D.E."/>
            <person name="Soerensen I."/>
            <person name="Sotooka R."/>
            <person name="Sugimoto N."/>
            <person name="Sugita M."/>
            <person name="Sumikawa N."/>
            <person name="Tanurdzic M."/>
            <person name="Theissen G."/>
            <person name="Ulvskov P."/>
            <person name="Wakazuki S."/>
            <person name="Weng J.K."/>
            <person name="Willats W.W."/>
            <person name="Wipf D."/>
            <person name="Wolf P.G."/>
            <person name="Yang L."/>
            <person name="Zimmer A.D."/>
            <person name="Zhu Q."/>
            <person name="Mitros T."/>
            <person name="Hellsten U."/>
            <person name="Loque D."/>
            <person name="Otillar R."/>
            <person name="Salamov A."/>
            <person name="Schmutz J."/>
            <person name="Shapiro H."/>
            <person name="Lindquist E."/>
            <person name="Lucas S."/>
            <person name="Rokhsar D."/>
            <person name="Grigoriev I.V."/>
        </authorList>
    </citation>
    <scope>NUCLEOTIDE SEQUENCE [LARGE SCALE GENOMIC DNA]</scope>
</reference>
<dbReference type="InterPro" id="IPR001375">
    <property type="entry name" value="Peptidase_S9_cat"/>
</dbReference>
<evidence type="ECO:0000256" key="4">
    <source>
        <dbReference type="ARBA" id="ARBA00022825"/>
    </source>
</evidence>
<dbReference type="Gramene" id="EFJ22380">
    <property type="protein sequence ID" value="EFJ22380"/>
    <property type="gene ID" value="SELMODRAFT_105460"/>
</dbReference>
<evidence type="ECO:0000256" key="6">
    <source>
        <dbReference type="RuleBase" id="RU368024"/>
    </source>
</evidence>
<dbReference type="eggNOG" id="KOG2237">
    <property type="taxonomic scope" value="Eukaryota"/>
</dbReference>
<keyword evidence="4 6" id="KW-0720">Serine protease</keyword>
<dbReference type="PANTHER" id="PTHR11757">
    <property type="entry name" value="PROTEASE FAMILY S9A OLIGOPEPTIDASE"/>
    <property type="match status" value="1"/>
</dbReference>
<feature type="domain" description="Peptidase S9A N-terminal" evidence="8">
    <location>
        <begin position="29"/>
        <end position="459"/>
    </location>
</feature>
<evidence type="ECO:0000256" key="2">
    <source>
        <dbReference type="ARBA" id="ARBA00022670"/>
    </source>
</evidence>
<dbReference type="HOGENOM" id="CLU_011290_0_1_1"/>
<evidence type="ECO:0000259" key="8">
    <source>
        <dbReference type="Pfam" id="PF02897"/>
    </source>
</evidence>
<dbReference type="Pfam" id="PF02897">
    <property type="entry name" value="Peptidase_S9_N"/>
    <property type="match status" value="1"/>
</dbReference>
<keyword evidence="10" id="KW-1185">Reference proteome</keyword>
<dbReference type="Proteomes" id="UP000001514">
    <property type="component" value="Unassembled WGS sequence"/>
</dbReference>
<evidence type="ECO:0000313" key="10">
    <source>
        <dbReference type="Proteomes" id="UP000001514"/>
    </source>
</evidence>
<dbReference type="GO" id="GO:0004252">
    <property type="term" value="F:serine-type endopeptidase activity"/>
    <property type="evidence" value="ECO:0007669"/>
    <property type="project" value="UniProtKB-UniRule"/>
</dbReference>
<feature type="domain" description="Peptidase S9 prolyl oligopeptidase catalytic" evidence="7">
    <location>
        <begin position="518"/>
        <end position="733"/>
    </location>
</feature>
<sequence length="736" mass="83051">MALCRFSRALSSLPDRALRQFAPAALRRSFPKTRHGVTWDDPYHWLRNSEDPAVIAYLQAENQHAQSTMAGTRELQRQIRQEMASRMEKELASPPERCGDWYYFVHIPQGKEFPIYSRRRTRQGGRLKAFFTSFFDKNSEVMIDINELAAEHGHAQLGVFKLSRDHKLLAYTIDLGGNEIFTLFVKDLETDSLLLEHKTDGVVSVEWSDTGDYLYYTCSDAGHRPHRVLLRNLQSKDDDIAIYHDDNPKNFVDVTRTKNWQYVLINVNSKTSSEVIAFHKCVARASTGQVFLVDPKTSATTLRKVADRVDGIQYFVEHHEEHLYILTNFLGDKKLASLGNNYRLVRCKTDSLTSKAWEEVVPVDSENWMEDMDIFAKHLILYRRQNGLPIVHVFNLDVSICLKTPPWTVNLPSGITVLTPGANCDFNSSTLRLSISSLVMPEATYDVDLTTGEVTLLQQVKIVGVDTGSYCMKHLAATSHDGVRVPLTIVYSNKFERKGENSALVTGYGAYGELLDMSFSSDRLSLLDRGWVLAFAHVRGSGTLGKAWHSEGKLLKKENSFKDFIACVRYLVENQYASRNKIAAFGESAGGLLVGAAVNLQPDLFRAIILKVPFLDILNTMLDSSLSLTEHEYDEWGDPSSDKAAFDCIRNYSPYDNIKPGVRYPAMLVTSSFLDTRVGYWESAKWIAALRHSCQAECLVFKTNMSGGHFGDGGRYSHLKETAYGFAFLIKNLEAI</sequence>
<dbReference type="GO" id="GO:0006508">
    <property type="term" value="P:proteolysis"/>
    <property type="evidence" value="ECO:0007669"/>
    <property type="project" value="UniProtKB-KW"/>
</dbReference>
<dbReference type="SUPFAM" id="SSF53474">
    <property type="entry name" value="alpha/beta-Hydrolases"/>
    <property type="match status" value="1"/>
</dbReference>
<dbReference type="InterPro" id="IPR029058">
    <property type="entry name" value="AB_hydrolase_fold"/>
</dbReference>
<gene>
    <name evidence="9" type="ORF">SELMODRAFT_105460</name>
</gene>
<evidence type="ECO:0000256" key="5">
    <source>
        <dbReference type="ARBA" id="ARBA00045448"/>
    </source>
</evidence>
<dbReference type="SUPFAM" id="SSF50993">
    <property type="entry name" value="Peptidase/esterase 'gauge' domain"/>
    <property type="match status" value="1"/>
</dbReference>
<dbReference type="PRINTS" id="PR00862">
    <property type="entry name" value="PROLIGOPTASE"/>
</dbReference>
<keyword evidence="2 6" id="KW-0645">Protease</keyword>
<proteinExistence type="inferred from homology"/>
<dbReference type="Gene3D" id="2.130.10.120">
    <property type="entry name" value="Prolyl oligopeptidase, N-terminal domain"/>
    <property type="match status" value="1"/>
</dbReference>
<dbReference type="InParanoid" id="D8RZY7"/>
<name>D8RZY7_SELML</name>
<dbReference type="EC" id="3.4.21.-" evidence="6"/>
<dbReference type="ESTHER" id="selml-d8rzy7">
    <property type="family name" value="S9N_PREPL_Peptidase_S9"/>
</dbReference>
<dbReference type="KEGG" id="smo:SELMODRAFT_105460"/>
<protein>
    <recommendedName>
        <fullName evidence="6">Prolyl endopeptidase</fullName>
        <ecNumber evidence="6">3.4.21.-</ecNumber>
    </recommendedName>
</protein>
<dbReference type="AlphaFoldDB" id="D8RZY7"/>
<dbReference type="Pfam" id="PF00326">
    <property type="entry name" value="Peptidase_S9"/>
    <property type="match status" value="1"/>
</dbReference>
<dbReference type="PANTHER" id="PTHR11757:SF19">
    <property type="entry name" value="PROLYL ENDOPEPTIDASE-LIKE"/>
    <property type="match status" value="1"/>
</dbReference>
<evidence type="ECO:0000259" key="7">
    <source>
        <dbReference type="Pfam" id="PF00326"/>
    </source>
</evidence>
<dbReference type="InterPro" id="IPR002470">
    <property type="entry name" value="Peptidase_S9A"/>
</dbReference>
<organism evidence="10">
    <name type="scientific">Selaginella moellendorffii</name>
    <name type="common">Spikemoss</name>
    <dbReference type="NCBI Taxonomy" id="88036"/>
    <lineage>
        <taxon>Eukaryota</taxon>
        <taxon>Viridiplantae</taxon>
        <taxon>Streptophyta</taxon>
        <taxon>Embryophyta</taxon>
        <taxon>Tracheophyta</taxon>
        <taxon>Lycopodiopsida</taxon>
        <taxon>Selaginellales</taxon>
        <taxon>Selaginellaceae</taxon>
        <taxon>Selaginella</taxon>
    </lineage>
</organism>
<keyword evidence="3 6" id="KW-0378">Hydrolase</keyword>
<comment type="function">
    <text evidence="5">Serine peptidase whose precise substrate specificity remains unclear. Does not cleave peptides after a arginine or lysine residue. Regulates trans-Golgi network morphology and sorting by regulating the membrane binding of the AP-1 complex. May play a role in the regulation of synaptic vesicle exocytosis.</text>
</comment>
<comment type="similarity">
    <text evidence="1 6">Belongs to the peptidase S9A family.</text>
</comment>